<accession>A0A919LWJ6</accession>
<keyword evidence="1" id="KW-0812">Transmembrane</keyword>
<reference evidence="2" key="1">
    <citation type="submission" date="2020-10" db="EMBL/GenBank/DDBJ databases">
        <title>Genome Sequence of ESBL Producing Zambian Clinical Strains.</title>
        <authorList>
            <person name="Shawa M."/>
            <person name="Furuta Y."/>
            <person name="Simbotwe M."/>
            <person name="Mulenga E."/>
            <person name="Mubanga M."/>
            <person name="Mulenga G."/>
            <person name="Kaile C."/>
            <person name="Zorigt T."/>
            <person name="Hang'ombe B."/>
            <person name="Higashi H."/>
        </authorList>
    </citation>
    <scope>NUCLEOTIDE SEQUENCE</scope>
    <source>
        <strain evidence="2">Zam_UTH_09</strain>
    </source>
</reference>
<keyword evidence="1" id="KW-0472">Membrane</keyword>
<dbReference type="Proteomes" id="UP000655094">
    <property type="component" value="Unassembled WGS sequence"/>
</dbReference>
<name>A0A919LWJ6_KLEPN</name>
<evidence type="ECO:0000313" key="2">
    <source>
        <dbReference type="EMBL" id="GHK54940.1"/>
    </source>
</evidence>
<dbReference type="EMBL" id="BNFF01000001">
    <property type="protein sequence ID" value="GHK54940.1"/>
    <property type="molecule type" value="Genomic_DNA"/>
</dbReference>
<proteinExistence type="predicted"/>
<dbReference type="AlphaFoldDB" id="A0A919LWJ6"/>
<organism evidence="2 3">
    <name type="scientific">Klebsiella pneumoniae</name>
    <dbReference type="NCBI Taxonomy" id="573"/>
    <lineage>
        <taxon>Bacteria</taxon>
        <taxon>Pseudomonadati</taxon>
        <taxon>Pseudomonadota</taxon>
        <taxon>Gammaproteobacteria</taxon>
        <taxon>Enterobacterales</taxon>
        <taxon>Enterobacteriaceae</taxon>
        <taxon>Klebsiella/Raoultella group</taxon>
        <taxon>Klebsiella</taxon>
        <taxon>Klebsiella pneumoniae complex</taxon>
    </lineage>
</organism>
<evidence type="ECO:0000313" key="3">
    <source>
        <dbReference type="Proteomes" id="UP000655094"/>
    </source>
</evidence>
<comment type="caution">
    <text evidence="2">The sequence shown here is derived from an EMBL/GenBank/DDBJ whole genome shotgun (WGS) entry which is preliminary data.</text>
</comment>
<feature type="transmembrane region" description="Helical" evidence="1">
    <location>
        <begin position="80"/>
        <end position="103"/>
    </location>
</feature>
<evidence type="ECO:0000256" key="1">
    <source>
        <dbReference type="SAM" id="Phobius"/>
    </source>
</evidence>
<protein>
    <submittedName>
        <fullName evidence="2">Uncharacterized protein</fullName>
    </submittedName>
</protein>
<sequence length="146" mass="15846">MLIAAIVLMVQTVALLIFALEFPSKVSPPPVPALKPPPGIRLKRRCGISFIVRCFCTGGSNSSRPRKSVKNPGSNSSRPAIISDTLLIISAAGLSPAAIFCCISRKFLKPWLRTSDIPTTELKITRIRVIKTPSTCATWIKIDISM</sequence>
<keyword evidence="1" id="KW-1133">Transmembrane helix</keyword>
<gene>
    <name evidence="2" type="ORF">KPZU09_46760</name>
</gene>